<dbReference type="AlphaFoldDB" id="A0A9N9PEP9"/>
<evidence type="ECO:0000313" key="1">
    <source>
        <dbReference type="EMBL" id="CAG8814171.1"/>
    </source>
</evidence>
<gene>
    <name evidence="1" type="ORF">DERYTH_LOCUS25914</name>
</gene>
<dbReference type="EMBL" id="CAJVPY010051027">
    <property type="protein sequence ID" value="CAG8814171.1"/>
    <property type="molecule type" value="Genomic_DNA"/>
</dbReference>
<dbReference type="OrthoDB" id="2410547at2759"/>
<dbReference type="Gene3D" id="2.130.10.10">
    <property type="entry name" value="YVTN repeat-like/Quinoprotein amine dehydrogenase"/>
    <property type="match status" value="1"/>
</dbReference>
<feature type="non-terminal residue" evidence="1">
    <location>
        <position position="304"/>
    </location>
</feature>
<reference evidence="1" key="1">
    <citation type="submission" date="2021-06" db="EMBL/GenBank/DDBJ databases">
        <authorList>
            <person name="Kallberg Y."/>
            <person name="Tangrot J."/>
            <person name="Rosling A."/>
        </authorList>
    </citation>
    <scope>NUCLEOTIDE SEQUENCE</scope>
    <source>
        <strain evidence="1">MA453B</strain>
    </source>
</reference>
<dbReference type="InterPro" id="IPR015943">
    <property type="entry name" value="WD40/YVTN_repeat-like_dom_sf"/>
</dbReference>
<name>A0A9N9PEP9_9GLOM</name>
<protein>
    <submittedName>
        <fullName evidence="1">6685_t:CDS:1</fullName>
    </submittedName>
</protein>
<organism evidence="1 2">
    <name type="scientific">Dentiscutata erythropus</name>
    <dbReference type="NCBI Taxonomy" id="1348616"/>
    <lineage>
        <taxon>Eukaryota</taxon>
        <taxon>Fungi</taxon>
        <taxon>Fungi incertae sedis</taxon>
        <taxon>Mucoromycota</taxon>
        <taxon>Glomeromycotina</taxon>
        <taxon>Glomeromycetes</taxon>
        <taxon>Diversisporales</taxon>
        <taxon>Gigasporaceae</taxon>
        <taxon>Dentiscutata</taxon>
    </lineage>
</organism>
<sequence>MEEAPDKNKISEIVCSFNLKHVATLDEDSNISIWSTISQEEPLTHVKTIHIDNIRTNKNGEKIFAISDNKCVSISVNRVDPYNFKIFNFETGKEIRFTFPDCQKEIDFLSLIDNGDIVMVNTKYYRAYVFSSKDNVSWITMWDVEDLSIKTRILIDWDHTLESVEISDDEELLLICAKNKETKITRLYTFSTETGINLAFFDTQLVIDKFHLIASQKGERLFYISGDQYNLMDPYSLQNPIDASELFEKLEKNQIQEPYIIRSDKIIYTIDGKLSIKELVPDNSDDWIEYLRKKLNDRNSITAP</sequence>
<dbReference type="Proteomes" id="UP000789405">
    <property type="component" value="Unassembled WGS sequence"/>
</dbReference>
<accession>A0A9N9PEP9</accession>
<comment type="caution">
    <text evidence="1">The sequence shown here is derived from an EMBL/GenBank/DDBJ whole genome shotgun (WGS) entry which is preliminary data.</text>
</comment>
<evidence type="ECO:0000313" key="2">
    <source>
        <dbReference type="Proteomes" id="UP000789405"/>
    </source>
</evidence>
<dbReference type="SUPFAM" id="SSF82171">
    <property type="entry name" value="DPP6 N-terminal domain-like"/>
    <property type="match status" value="1"/>
</dbReference>
<proteinExistence type="predicted"/>
<keyword evidence="2" id="KW-1185">Reference proteome</keyword>